<dbReference type="WormBase" id="Y73C8C.11">
    <property type="protein sequence ID" value="CE25587"/>
    <property type="gene ID" value="WBGene00006131"/>
    <property type="gene designation" value="str-69"/>
</dbReference>
<name>Q965G3_CAEEL</name>
<proteinExistence type="predicted"/>
<dbReference type="eggNOG" id="ENOG502R1A9">
    <property type="taxonomic scope" value="Eukaryota"/>
</dbReference>
<evidence type="ECO:0000313" key="2">
    <source>
        <dbReference type="EMBL" id="CCD67825.1"/>
    </source>
</evidence>
<dbReference type="SMR" id="Q965G3"/>
<dbReference type="RefSeq" id="NP_503850.1">
    <property type="nucleotide sequence ID" value="NM_071449.1"/>
</dbReference>
<dbReference type="Pfam" id="PF10326">
    <property type="entry name" value="7TM_GPCR_Str"/>
    <property type="match status" value="1"/>
</dbReference>
<keyword evidence="3" id="KW-1185">Reference proteome</keyword>
<dbReference type="SUPFAM" id="SSF81321">
    <property type="entry name" value="Family A G protein-coupled receptor-like"/>
    <property type="match status" value="1"/>
</dbReference>
<organism evidence="2 3">
    <name type="scientific">Caenorhabditis elegans</name>
    <dbReference type="NCBI Taxonomy" id="6239"/>
    <lineage>
        <taxon>Eukaryota</taxon>
        <taxon>Metazoa</taxon>
        <taxon>Ecdysozoa</taxon>
        <taxon>Nematoda</taxon>
        <taxon>Chromadorea</taxon>
        <taxon>Rhabditida</taxon>
        <taxon>Rhabditina</taxon>
        <taxon>Rhabditomorpha</taxon>
        <taxon>Rhabditoidea</taxon>
        <taxon>Rhabditidae</taxon>
        <taxon>Peloderinae</taxon>
        <taxon>Caenorhabditis</taxon>
    </lineage>
</organism>
<dbReference type="EMBL" id="BX284605">
    <property type="protein sequence ID" value="CCD67825.1"/>
    <property type="molecule type" value="Genomic_DNA"/>
</dbReference>
<feature type="transmembrane region" description="Helical" evidence="1">
    <location>
        <begin position="47"/>
        <end position="67"/>
    </location>
</feature>
<dbReference type="Proteomes" id="UP000001940">
    <property type="component" value="Chromosome V"/>
</dbReference>
<reference evidence="2 3" key="1">
    <citation type="journal article" date="1998" name="Science">
        <title>Genome sequence of the nematode C. elegans: a platform for investigating biology.</title>
        <authorList>
            <consortium name="The C. elegans sequencing consortium"/>
            <person name="Sulson J.E."/>
            <person name="Waterston R."/>
        </authorList>
    </citation>
    <scope>NUCLEOTIDE SEQUENCE [LARGE SCALE GENOMIC DNA]</scope>
    <source>
        <strain evidence="2 3">Bristol N2</strain>
    </source>
</reference>
<dbReference type="PhylomeDB" id="Q965G3"/>
<protein>
    <submittedName>
        <fullName evidence="2">Seven TM Receptor</fullName>
    </submittedName>
</protein>
<keyword evidence="1" id="KW-1133">Transmembrane helix</keyword>
<accession>Q965G3</accession>
<evidence type="ECO:0000256" key="1">
    <source>
        <dbReference type="SAM" id="Phobius"/>
    </source>
</evidence>
<keyword evidence="1" id="KW-0812">Transmembrane</keyword>
<dbReference type="KEGG" id="cel:CELE_Y73C8C.11"/>
<dbReference type="PaxDb" id="6239-Y73C8C.11"/>
<feature type="transmembrane region" description="Helical" evidence="1">
    <location>
        <begin position="12"/>
        <end position="35"/>
    </location>
</feature>
<dbReference type="HOGENOM" id="CLU_036335_4_2_1"/>
<feature type="transmembrane region" description="Helical" evidence="1">
    <location>
        <begin position="286"/>
        <end position="304"/>
    </location>
</feature>
<dbReference type="AGR" id="WB:WBGene00006131"/>
<sequence length="336" mass="38087">MSALTLFELSHVFTIVEFFASTFTNLILIFLTAFYVKNLFGTYKRMVIYFSTLGIVFSALEITAKPFSHNYNGSLLYFSTSELPETFVSLLMSSWSAFYIIVVAFIAVQFVYRYLCLTNYNATKKFDGVKTVFWIIYPLVPGAFYTISMNFLCAADEYSDSYVQATISKNYGLEVSKLPRYSMIAFSADGSLRWNTVIYLIIGISSISFHYFIIIVCCYKMHISMKIELAKFSVKNQTLHRQFFKALIVQIIGPTIFLIIPTIPIFFAPLLSPILKIDVDWQTGNLFALVGFNAPFDSIAFMLIVSEYKTIVKQKLCGVSVVSVVSTAIVTQPVLF</sequence>
<dbReference type="PANTHER" id="PTHR46178">
    <property type="entry name" value="SEVEN TM RECEPTOR"/>
    <property type="match status" value="1"/>
</dbReference>
<dbReference type="PANTHER" id="PTHR46178:SF3">
    <property type="entry name" value="SEVEN TM RECEPTOR"/>
    <property type="match status" value="1"/>
</dbReference>
<feature type="transmembrane region" description="Helical" evidence="1">
    <location>
        <begin position="197"/>
        <end position="222"/>
    </location>
</feature>
<dbReference type="FunCoup" id="Q965G3">
    <property type="interactions" value="21"/>
</dbReference>
<feature type="transmembrane region" description="Helical" evidence="1">
    <location>
        <begin position="243"/>
        <end position="266"/>
    </location>
</feature>
<dbReference type="CTD" id="191986"/>
<dbReference type="InterPro" id="IPR019428">
    <property type="entry name" value="7TM_GPCR_serpentine_rcpt_Str"/>
</dbReference>
<evidence type="ECO:0000313" key="4">
    <source>
        <dbReference type="WormBase" id="Y73C8C.11"/>
    </source>
</evidence>
<feature type="transmembrane region" description="Helical" evidence="1">
    <location>
        <begin position="87"/>
        <end position="112"/>
    </location>
</feature>
<dbReference type="AlphaFoldDB" id="Q965G3"/>
<dbReference type="OMA" id="LCAADEY"/>
<feature type="transmembrane region" description="Helical" evidence="1">
    <location>
        <begin position="132"/>
        <end position="152"/>
    </location>
</feature>
<dbReference type="InParanoid" id="Q965G3"/>
<keyword evidence="1" id="KW-0472">Membrane</keyword>
<dbReference type="GeneID" id="191986"/>
<gene>
    <name evidence="2 4" type="primary">str-69</name>
    <name evidence="2" type="ORF">CELE_Y73C8C.11</name>
    <name evidence="4" type="ORF">Y73C8C.11</name>
</gene>
<dbReference type="UCSC" id="Y73C8C.11">
    <property type="organism name" value="c. elegans"/>
</dbReference>
<keyword evidence="2" id="KW-0675">Receptor</keyword>
<evidence type="ECO:0000313" key="3">
    <source>
        <dbReference type="Proteomes" id="UP000001940"/>
    </source>
</evidence>